<keyword evidence="1" id="KW-0732">Signal</keyword>
<feature type="chain" id="PRO_5042819854" evidence="1">
    <location>
        <begin position="21"/>
        <end position="169"/>
    </location>
</feature>
<name>A0AAP4D555_9ENTR</name>
<dbReference type="Gene3D" id="2.60.40.1090">
    <property type="entry name" value="Fimbrial-type adhesion domain"/>
    <property type="match status" value="1"/>
</dbReference>
<sequence>MKVKMLSAAMLMLFSALCHASDPVSLQVTGNIIASPCQISSESVNKAVDLGQEIQLSDLQTAGGASPWVNFTLDVDSCPQGTTKVTMTMHGTADATNPADMYVSTGVAENVAVQVQSQAGDALGDGKSITGNIASSAYSFPLRARVYSENGDATAGSVKTTITATFVYQ</sequence>
<dbReference type="RefSeq" id="WP_285144652.1">
    <property type="nucleotide sequence ID" value="NZ_JASSOL010000042.1"/>
</dbReference>
<reference evidence="3 4" key="1">
    <citation type="submission" date="2023-06" db="EMBL/GenBank/DDBJ databases">
        <title>Identification and characterization of antibiotic-resistant Gram-negative bacteria.</title>
        <authorList>
            <person name="Cho G.-S."/>
            <person name="Lee J."/>
            <person name="Tai E."/>
            <person name="Jeong S."/>
            <person name="Kim I."/>
            <person name="Kim B.-E."/>
            <person name="Jeong M.-I."/>
            <person name="Oh K.-K."/>
            <person name="Franz C.M.A.P."/>
        </authorList>
    </citation>
    <scope>NUCLEOTIDE SEQUENCE [LARGE SCALE GENOMIC DNA]</scope>
    <source>
        <strain evidence="3 4">V106_12</strain>
    </source>
</reference>
<keyword evidence="4" id="KW-1185">Reference proteome</keyword>
<dbReference type="Proteomes" id="UP001223214">
    <property type="component" value="Unassembled WGS sequence"/>
</dbReference>
<dbReference type="InterPro" id="IPR008966">
    <property type="entry name" value="Adhesion_dom_sf"/>
</dbReference>
<feature type="signal peptide" evidence="1">
    <location>
        <begin position="1"/>
        <end position="20"/>
    </location>
</feature>
<comment type="caution">
    <text evidence="3">The sequence shown here is derived from an EMBL/GenBank/DDBJ whole genome shotgun (WGS) entry which is preliminary data.</text>
</comment>
<dbReference type="GO" id="GO:0043709">
    <property type="term" value="P:cell adhesion involved in single-species biofilm formation"/>
    <property type="evidence" value="ECO:0007669"/>
    <property type="project" value="TreeGrafter"/>
</dbReference>
<evidence type="ECO:0000256" key="1">
    <source>
        <dbReference type="SAM" id="SignalP"/>
    </source>
</evidence>
<dbReference type="InterPro" id="IPR050263">
    <property type="entry name" value="Bact_Fimbrial_Adh_Pro"/>
</dbReference>
<evidence type="ECO:0000313" key="4">
    <source>
        <dbReference type="Proteomes" id="UP001223214"/>
    </source>
</evidence>
<proteinExistence type="predicted"/>
<organism evidence="3 4">
    <name type="scientific">Lelliottia wanjuensis</name>
    <dbReference type="NCBI Taxonomy" id="3050585"/>
    <lineage>
        <taxon>Bacteria</taxon>
        <taxon>Pseudomonadati</taxon>
        <taxon>Pseudomonadota</taxon>
        <taxon>Gammaproteobacteria</taxon>
        <taxon>Enterobacterales</taxon>
        <taxon>Enterobacteriaceae</taxon>
        <taxon>Lelliottia</taxon>
    </lineage>
</organism>
<dbReference type="InterPro" id="IPR036937">
    <property type="entry name" value="Adhesion_dom_fimbrial_sf"/>
</dbReference>
<accession>A0AAP4D555</accession>
<feature type="domain" description="Fimbrial-type adhesion" evidence="2">
    <location>
        <begin position="27"/>
        <end position="169"/>
    </location>
</feature>
<protein>
    <submittedName>
        <fullName evidence="3">Fimbrial protein</fullName>
    </submittedName>
</protein>
<dbReference type="Pfam" id="PF00419">
    <property type="entry name" value="Fimbrial"/>
    <property type="match status" value="1"/>
</dbReference>
<evidence type="ECO:0000259" key="2">
    <source>
        <dbReference type="Pfam" id="PF00419"/>
    </source>
</evidence>
<dbReference type="AlphaFoldDB" id="A0AAP4D555"/>
<dbReference type="GO" id="GO:0009289">
    <property type="term" value="C:pilus"/>
    <property type="evidence" value="ECO:0007669"/>
    <property type="project" value="InterPro"/>
</dbReference>
<dbReference type="PANTHER" id="PTHR33420:SF27">
    <property type="entry name" value="PROTEIN FIMG"/>
    <property type="match status" value="1"/>
</dbReference>
<evidence type="ECO:0000313" key="3">
    <source>
        <dbReference type="EMBL" id="MDK9364559.1"/>
    </source>
</evidence>
<dbReference type="SUPFAM" id="SSF49401">
    <property type="entry name" value="Bacterial adhesins"/>
    <property type="match status" value="1"/>
</dbReference>
<dbReference type="InterPro" id="IPR000259">
    <property type="entry name" value="Adhesion_dom_fimbrial"/>
</dbReference>
<dbReference type="PANTHER" id="PTHR33420">
    <property type="entry name" value="FIMBRIAL SUBUNIT ELFA-RELATED"/>
    <property type="match status" value="1"/>
</dbReference>
<dbReference type="EMBL" id="JASSOM010000059">
    <property type="protein sequence ID" value="MDK9364559.1"/>
    <property type="molecule type" value="Genomic_DNA"/>
</dbReference>
<gene>
    <name evidence="3" type="ORF">QQF32_15275</name>
</gene>